<name>A0ABN7E8K2_SPIIN</name>
<evidence type="ECO:0000313" key="2">
    <source>
        <dbReference type="EMBL" id="CAA6674195.1"/>
    </source>
</evidence>
<keyword evidence="1" id="KW-0472">Membrane</keyword>
<evidence type="ECO:0000256" key="1">
    <source>
        <dbReference type="SAM" id="Phobius"/>
    </source>
</evidence>
<proteinExistence type="predicted"/>
<sequence>MLNFGKDYVHLVERKESFNYLKLLVLYYLITFLKSTTYFLEFQLADGSTRQPYGLSKDVIVKIKSCYFTINLIVADIKVTEIINHALIILINLS</sequence>
<reference evidence="3" key="1">
    <citation type="journal article" date="2020" name="Sci. Rep.">
        <title>Chromosome-scale genome assembly for the duckweed Spirodela intermedia, integrating cytogenetic maps, PacBio and Oxford Nanopore libraries.</title>
        <authorList>
            <person name="Hoang P.T.N."/>
            <person name="Fiebig A."/>
            <person name="Novak P."/>
            <person name="Macas J."/>
            <person name="Cao H.X."/>
            <person name="Stepanenko A."/>
            <person name="Chen G."/>
            <person name="Borisjuk N."/>
            <person name="Scholz U."/>
            <person name="Schubert I."/>
        </authorList>
    </citation>
    <scope>NUCLEOTIDE SEQUENCE [LARGE SCALE GENOMIC DNA]</scope>
</reference>
<feature type="transmembrane region" description="Helical" evidence="1">
    <location>
        <begin position="20"/>
        <end position="40"/>
    </location>
</feature>
<organism evidence="2 3">
    <name type="scientific">Spirodela intermedia</name>
    <name type="common">Intermediate duckweed</name>
    <dbReference type="NCBI Taxonomy" id="51605"/>
    <lineage>
        <taxon>Eukaryota</taxon>
        <taxon>Viridiplantae</taxon>
        <taxon>Streptophyta</taxon>
        <taxon>Embryophyta</taxon>
        <taxon>Tracheophyta</taxon>
        <taxon>Spermatophyta</taxon>
        <taxon>Magnoliopsida</taxon>
        <taxon>Liliopsida</taxon>
        <taxon>Araceae</taxon>
        <taxon>Lemnoideae</taxon>
        <taxon>Spirodela</taxon>
    </lineage>
</organism>
<gene>
    <name evidence="2" type="ORF">SI7747_UN020553</name>
</gene>
<dbReference type="EMBL" id="CACRZD030000088">
    <property type="protein sequence ID" value="CAA6674195.1"/>
    <property type="molecule type" value="Genomic_DNA"/>
</dbReference>
<keyword evidence="1" id="KW-0812">Transmembrane</keyword>
<accession>A0ABN7E8K2</accession>
<keyword evidence="3" id="KW-1185">Reference proteome</keyword>
<evidence type="ECO:0000313" key="3">
    <source>
        <dbReference type="Proteomes" id="UP001189122"/>
    </source>
</evidence>
<protein>
    <submittedName>
        <fullName evidence="2">Uncharacterized protein</fullName>
    </submittedName>
</protein>
<comment type="caution">
    <text evidence="2">The sequence shown here is derived from an EMBL/GenBank/DDBJ whole genome shotgun (WGS) entry which is preliminary data.</text>
</comment>
<dbReference type="Proteomes" id="UP001189122">
    <property type="component" value="Unassembled WGS sequence"/>
</dbReference>
<keyword evidence="1" id="KW-1133">Transmembrane helix</keyword>